<evidence type="ECO:0000256" key="3">
    <source>
        <dbReference type="ARBA" id="ARBA00023140"/>
    </source>
</evidence>
<proteinExistence type="predicted"/>
<keyword evidence="6" id="KW-1185">Reference proteome</keyword>
<name>A0A4T0FEJ5_9BASI</name>
<gene>
    <name evidence="5" type="ORF">E3P99_03591</name>
</gene>
<sequence length="249" mass="28328">MTLDCRRIAMLGLLGKLVKRTRPQNLDKLIRYLSTWSGTDKLFMVIQYASKLIVWSLSKSKRAQGVSASLRSLGGLVGDHRVLLRLWGLLPMLQWAESIESERKVSRLALNIERLQALSMTVYYPLEHLWYLADHGVIPIKPATSGKIAIWSCRFWMLYTVLQLIHNYDDNAALIKDKERDIKEEKGVNRLAIDIQRRSIVDDTIINLAYLPLTLHWSLPSGLFSDDAWVGIFGTVAALTQFKAGYSKA</sequence>
<evidence type="ECO:0000256" key="4">
    <source>
        <dbReference type="ARBA" id="ARBA00046271"/>
    </source>
</evidence>
<dbReference type="OrthoDB" id="10005898at2759"/>
<dbReference type="AlphaFoldDB" id="A0A4T0FEJ5"/>
<reference evidence="5 6" key="1">
    <citation type="submission" date="2019-03" db="EMBL/GenBank/DDBJ databases">
        <title>Sequencing 23 genomes of Wallemia ichthyophaga.</title>
        <authorList>
            <person name="Gostincar C."/>
        </authorList>
    </citation>
    <scope>NUCLEOTIDE SEQUENCE [LARGE SCALE GENOMIC DNA]</scope>
    <source>
        <strain evidence="5 6">EXF-5753</strain>
    </source>
</reference>
<evidence type="ECO:0000313" key="6">
    <source>
        <dbReference type="Proteomes" id="UP000310189"/>
    </source>
</evidence>
<dbReference type="EMBL" id="SPNW01000076">
    <property type="protein sequence ID" value="TIA86687.1"/>
    <property type="molecule type" value="Genomic_DNA"/>
</dbReference>
<protein>
    <submittedName>
        <fullName evidence="5">Uncharacterized protein</fullName>
    </submittedName>
</protein>
<dbReference type="PANTHER" id="PTHR12652:SF25">
    <property type="entry name" value="MICROBODY (PEROXISOME) PROLIFERATION PROTEIN PEROXIN 11C (EUROFUNG)"/>
    <property type="match status" value="1"/>
</dbReference>
<comment type="subcellular location">
    <subcellularLocation>
        <location evidence="4">Peroxisome membrane</location>
    </subcellularLocation>
</comment>
<comment type="caution">
    <text evidence="5">The sequence shown here is derived from an EMBL/GenBank/DDBJ whole genome shotgun (WGS) entry which is preliminary data.</text>
</comment>
<dbReference type="GO" id="GO:0005778">
    <property type="term" value="C:peroxisomal membrane"/>
    <property type="evidence" value="ECO:0007669"/>
    <property type="project" value="UniProtKB-SubCell"/>
</dbReference>
<keyword evidence="2" id="KW-0472">Membrane</keyword>
<evidence type="ECO:0000256" key="1">
    <source>
        <dbReference type="ARBA" id="ARBA00022593"/>
    </source>
</evidence>
<evidence type="ECO:0000313" key="5">
    <source>
        <dbReference type="EMBL" id="TIA86687.1"/>
    </source>
</evidence>
<dbReference type="Pfam" id="PF05648">
    <property type="entry name" value="PEX11"/>
    <property type="match status" value="1"/>
</dbReference>
<dbReference type="GO" id="GO:0016559">
    <property type="term" value="P:peroxisome fission"/>
    <property type="evidence" value="ECO:0007669"/>
    <property type="project" value="InterPro"/>
</dbReference>
<keyword evidence="3" id="KW-0576">Peroxisome</keyword>
<dbReference type="InterPro" id="IPR008733">
    <property type="entry name" value="PEX11"/>
</dbReference>
<accession>A0A4T0FEJ5</accession>
<keyword evidence="1" id="KW-0962">Peroxisome biogenesis</keyword>
<organism evidence="5 6">
    <name type="scientific">Wallemia hederae</name>
    <dbReference type="NCBI Taxonomy" id="1540922"/>
    <lineage>
        <taxon>Eukaryota</taxon>
        <taxon>Fungi</taxon>
        <taxon>Dikarya</taxon>
        <taxon>Basidiomycota</taxon>
        <taxon>Wallemiomycotina</taxon>
        <taxon>Wallemiomycetes</taxon>
        <taxon>Wallemiales</taxon>
        <taxon>Wallemiaceae</taxon>
        <taxon>Wallemia</taxon>
    </lineage>
</organism>
<dbReference type="Proteomes" id="UP000310189">
    <property type="component" value="Unassembled WGS sequence"/>
</dbReference>
<evidence type="ECO:0000256" key="2">
    <source>
        <dbReference type="ARBA" id="ARBA00023136"/>
    </source>
</evidence>
<dbReference type="PANTHER" id="PTHR12652">
    <property type="entry name" value="PEROXISOMAL BIOGENESIS FACTOR 11"/>
    <property type="match status" value="1"/>
</dbReference>